<organism evidence="1 2">
    <name type="scientific">Coprinopsis cinerea (strain Okayama-7 / 130 / ATCC MYA-4618 / FGSC 9003)</name>
    <name type="common">Inky cap fungus</name>
    <name type="synonym">Hormographiella aspergillata</name>
    <dbReference type="NCBI Taxonomy" id="240176"/>
    <lineage>
        <taxon>Eukaryota</taxon>
        <taxon>Fungi</taxon>
        <taxon>Dikarya</taxon>
        <taxon>Basidiomycota</taxon>
        <taxon>Agaricomycotina</taxon>
        <taxon>Agaricomycetes</taxon>
        <taxon>Agaricomycetidae</taxon>
        <taxon>Agaricales</taxon>
        <taxon>Agaricineae</taxon>
        <taxon>Psathyrellaceae</taxon>
        <taxon>Coprinopsis</taxon>
    </lineage>
</organism>
<evidence type="ECO:0000313" key="1">
    <source>
        <dbReference type="EMBL" id="EFI28776.1"/>
    </source>
</evidence>
<gene>
    <name evidence="1" type="ORF">CC1G_13801</name>
</gene>
<dbReference type="RefSeq" id="XP_002912270.1">
    <property type="nucleotide sequence ID" value="XM_002912224.1"/>
</dbReference>
<evidence type="ECO:0000313" key="2">
    <source>
        <dbReference type="Proteomes" id="UP000001861"/>
    </source>
</evidence>
<proteinExistence type="predicted"/>
<keyword evidence="2" id="KW-1185">Reference proteome</keyword>
<sequence length="337" mass="37804">MYYGDPLNLASTLTPLLPSPFKRPLLVGACISVDVLATQGIPIDPDIPVADATWESRLFPLAFRLAVCRTQYEAGFIEVYDITAEIQDGDVRYSSTRLKCHALACWDEAARISRPCSLLGDYLAYVTMDHDVRIIDWTSFDPRDPTTRICPPSIFEYVLLLPNRRILLMDDNASIWDWEQGRKLAAANSPDAWSKPDWQSSDFFLTPHSFTSPFYTRGSIRLVLAAADVLLGVIIPTDTEKLTHSDVSTVRLLEAPMPFGANRRWFGYRKGAYLAQDGDSLVCYKWPDDDLPPRSHQSTSLPGEFWDMDSSFVADGDYTRLVAFSPQISPPSCTLFG</sequence>
<accession>D6RKD0</accession>
<dbReference type="EMBL" id="AACS02000001">
    <property type="protein sequence ID" value="EFI28776.1"/>
    <property type="molecule type" value="Genomic_DNA"/>
</dbReference>
<dbReference type="HOGENOM" id="CLU_027282_0_0_1"/>
<comment type="caution">
    <text evidence="1">The sequence shown here is derived from an EMBL/GenBank/DDBJ whole genome shotgun (WGS) entry which is preliminary data.</text>
</comment>
<protein>
    <submittedName>
        <fullName evidence="1">Uncharacterized protein</fullName>
    </submittedName>
</protein>
<dbReference type="GeneID" id="6010723"/>
<dbReference type="KEGG" id="cci:CC1G_13801"/>
<dbReference type="AlphaFoldDB" id="D6RKD0"/>
<name>D6RKD0_COPC7</name>
<reference evidence="1 2" key="1">
    <citation type="journal article" date="2010" name="Proc. Natl. Acad. Sci. U.S.A.">
        <title>Insights into evolution of multicellular fungi from the assembled chromosomes of the mushroom Coprinopsis cinerea (Coprinus cinereus).</title>
        <authorList>
            <person name="Stajich J.E."/>
            <person name="Wilke S.K."/>
            <person name="Ahren D."/>
            <person name="Au C.H."/>
            <person name="Birren B.W."/>
            <person name="Borodovsky M."/>
            <person name="Burns C."/>
            <person name="Canback B."/>
            <person name="Casselton L.A."/>
            <person name="Cheng C.K."/>
            <person name="Deng J."/>
            <person name="Dietrich F.S."/>
            <person name="Fargo D.C."/>
            <person name="Farman M.L."/>
            <person name="Gathman A.C."/>
            <person name="Goldberg J."/>
            <person name="Guigo R."/>
            <person name="Hoegger P.J."/>
            <person name="Hooker J.B."/>
            <person name="Huggins A."/>
            <person name="James T.Y."/>
            <person name="Kamada T."/>
            <person name="Kilaru S."/>
            <person name="Kodira C."/>
            <person name="Kues U."/>
            <person name="Kupfer D."/>
            <person name="Kwan H.S."/>
            <person name="Lomsadze A."/>
            <person name="Li W."/>
            <person name="Lilly W.W."/>
            <person name="Ma L.J."/>
            <person name="Mackey A.J."/>
            <person name="Manning G."/>
            <person name="Martin F."/>
            <person name="Muraguchi H."/>
            <person name="Natvig D.O."/>
            <person name="Palmerini H."/>
            <person name="Ramesh M.A."/>
            <person name="Rehmeyer C.J."/>
            <person name="Roe B.A."/>
            <person name="Shenoy N."/>
            <person name="Stanke M."/>
            <person name="Ter-Hovhannisyan V."/>
            <person name="Tunlid A."/>
            <person name="Velagapudi R."/>
            <person name="Vision T.J."/>
            <person name="Zeng Q."/>
            <person name="Zolan M.E."/>
            <person name="Pukkila P.J."/>
        </authorList>
    </citation>
    <scope>NUCLEOTIDE SEQUENCE [LARGE SCALE GENOMIC DNA]</scope>
    <source>
        <strain evidence="2">Okayama-7 / 130 / ATCC MYA-4618 / FGSC 9003</strain>
    </source>
</reference>
<dbReference type="InParanoid" id="D6RKD0"/>
<dbReference type="Proteomes" id="UP000001861">
    <property type="component" value="Unassembled WGS sequence"/>
</dbReference>
<dbReference type="VEuPathDB" id="FungiDB:CC1G_13801"/>